<dbReference type="Proteomes" id="UP000641206">
    <property type="component" value="Unassembled WGS sequence"/>
</dbReference>
<dbReference type="EMBL" id="BMLW01000011">
    <property type="protein sequence ID" value="GGP14082.1"/>
    <property type="molecule type" value="Genomic_DNA"/>
</dbReference>
<comment type="caution">
    <text evidence="1">The sequence shown here is derived from an EMBL/GenBank/DDBJ whole genome shotgun (WGS) entry which is preliminary data.</text>
</comment>
<accession>A0ABQ2NZ07</accession>
<sequence>MKIWNKLIEWDSAFLREVLFFIRFTSNTRLVSFDLNLYEYIITGKLGLFLINLPINS</sequence>
<keyword evidence="2" id="KW-1185">Reference proteome</keyword>
<protein>
    <submittedName>
        <fullName evidence="1">Uncharacterized protein</fullName>
    </submittedName>
</protein>
<evidence type="ECO:0000313" key="2">
    <source>
        <dbReference type="Proteomes" id="UP000641206"/>
    </source>
</evidence>
<name>A0ABQ2NZ07_9BACI</name>
<proteinExistence type="predicted"/>
<reference evidence="2" key="1">
    <citation type="journal article" date="2019" name="Int. J. Syst. Evol. Microbiol.">
        <title>The Global Catalogue of Microorganisms (GCM) 10K type strain sequencing project: providing services to taxonomists for standard genome sequencing and annotation.</title>
        <authorList>
            <consortium name="The Broad Institute Genomics Platform"/>
            <consortium name="The Broad Institute Genome Sequencing Center for Infectious Disease"/>
            <person name="Wu L."/>
            <person name="Ma J."/>
        </authorList>
    </citation>
    <scope>NUCLEOTIDE SEQUENCE [LARGE SCALE GENOMIC DNA]</scope>
    <source>
        <strain evidence="2">CGMCC 1.7693</strain>
    </source>
</reference>
<gene>
    <name evidence="1" type="ORF">GCM10011346_36630</name>
</gene>
<organism evidence="1 2">
    <name type="scientific">Oceanobacillus neutriphilus</name>
    <dbReference type="NCBI Taxonomy" id="531815"/>
    <lineage>
        <taxon>Bacteria</taxon>
        <taxon>Bacillati</taxon>
        <taxon>Bacillota</taxon>
        <taxon>Bacilli</taxon>
        <taxon>Bacillales</taxon>
        <taxon>Bacillaceae</taxon>
        <taxon>Oceanobacillus</taxon>
    </lineage>
</organism>
<evidence type="ECO:0000313" key="1">
    <source>
        <dbReference type="EMBL" id="GGP14082.1"/>
    </source>
</evidence>